<protein>
    <recommendedName>
        <fullName evidence="4">Glycosyltransferase 2-like domain-containing protein</fullName>
    </recommendedName>
</protein>
<dbReference type="Gene3D" id="3.90.550.10">
    <property type="entry name" value="Spore Coat Polysaccharide Biosynthesis Protein SpsA, Chain A"/>
    <property type="match status" value="1"/>
</dbReference>
<dbReference type="CDD" id="cd06433">
    <property type="entry name" value="GT_2_WfgS_like"/>
    <property type="match status" value="1"/>
</dbReference>
<dbReference type="SUPFAM" id="SSF53448">
    <property type="entry name" value="Nucleotide-diphospho-sugar transferases"/>
    <property type="match status" value="1"/>
</dbReference>
<evidence type="ECO:0000313" key="5">
    <source>
        <dbReference type="EMBL" id="PAQ00554.1"/>
    </source>
</evidence>
<dbReference type="PANTHER" id="PTHR43685:SF5">
    <property type="entry name" value="GLYCOSYLTRANSFERASE EPSE-RELATED"/>
    <property type="match status" value="1"/>
</dbReference>
<dbReference type="InterPro" id="IPR029044">
    <property type="entry name" value="Nucleotide-diphossugar_trans"/>
</dbReference>
<comment type="caution">
    <text evidence="5">The sequence shown here is derived from an EMBL/GenBank/DDBJ whole genome shotgun (WGS) entry which is preliminary data.</text>
</comment>
<keyword evidence="3" id="KW-0808">Transferase</keyword>
<accession>A0AB36R7B0</accession>
<sequence length="267" mass="29524">MGLVDMKISVLTVCRNSAATIRHTLDSFFAQDHEDKELVVVDGASTDETLSIIRSYGDKQLQIVSEPDRGMYDALNKGLALCSGEAIGALNADDAFHDRSVLGKISVALADADIVHGHLDFVENHDSKRVVRRWRAEPRPRDGFRSGWMPAHPTFYVRRGVAEKVGSFDLALKVSSDYDWMLRAVELHGFRLATMDQVLVDMMVGGASTRSFRSHIGHNLEALRSRRRWLGSGPVDYALVAKPMRKIGQFFGVKGASTAKQSRHGAS</sequence>
<reference evidence="6" key="1">
    <citation type="submission" date="2017-08" db="EMBL/GenBank/DDBJ databases">
        <title>Mesorhizobium wenxinae sp. nov., a novel rhizobial species isolated from root nodules of chickpea (Cicer arietinum L.).</title>
        <authorList>
            <person name="Zhang J."/>
        </authorList>
    </citation>
    <scope>NUCLEOTIDE SEQUENCE [LARGE SCALE GENOMIC DNA]</scope>
    <source>
        <strain evidence="6">USDA 3392</strain>
    </source>
</reference>
<proteinExistence type="inferred from homology"/>
<name>A0AB36R7B0_9HYPH</name>
<keyword evidence="6" id="KW-1185">Reference proteome</keyword>
<feature type="domain" description="Glycosyltransferase 2-like" evidence="4">
    <location>
        <begin position="9"/>
        <end position="140"/>
    </location>
</feature>
<keyword evidence="2" id="KW-0328">Glycosyltransferase</keyword>
<dbReference type="InterPro" id="IPR001173">
    <property type="entry name" value="Glyco_trans_2-like"/>
</dbReference>
<dbReference type="Pfam" id="PF00535">
    <property type="entry name" value="Glycos_transf_2"/>
    <property type="match status" value="1"/>
</dbReference>
<dbReference type="InterPro" id="IPR050834">
    <property type="entry name" value="Glycosyltransf_2"/>
</dbReference>
<evidence type="ECO:0000256" key="3">
    <source>
        <dbReference type="ARBA" id="ARBA00022679"/>
    </source>
</evidence>
<comment type="similarity">
    <text evidence="1">Belongs to the glycosyltransferase 2 family.</text>
</comment>
<evidence type="ECO:0000256" key="2">
    <source>
        <dbReference type="ARBA" id="ARBA00022676"/>
    </source>
</evidence>
<dbReference type="Proteomes" id="UP000216215">
    <property type="component" value="Unassembled WGS sequence"/>
</dbReference>
<dbReference type="GO" id="GO:0016757">
    <property type="term" value="F:glycosyltransferase activity"/>
    <property type="evidence" value="ECO:0007669"/>
    <property type="project" value="UniProtKB-KW"/>
</dbReference>
<dbReference type="PANTHER" id="PTHR43685">
    <property type="entry name" value="GLYCOSYLTRANSFERASE"/>
    <property type="match status" value="1"/>
</dbReference>
<dbReference type="EMBL" id="NPKI01000025">
    <property type="protein sequence ID" value="PAQ00554.1"/>
    <property type="molecule type" value="Genomic_DNA"/>
</dbReference>
<evidence type="ECO:0000256" key="1">
    <source>
        <dbReference type="ARBA" id="ARBA00006739"/>
    </source>
</evidence>
<organism evidence="5 6">
    <name type="scientific">Mesorhizobium mediterraneum</name>
    <dbReference type="NCBI Taxonomy" id="43617"/>
    <lineage>
        <taxon>Bacteria</taxon>
        <taxon>Pseudomonadati</taxon>
        <taxon>Pseudomonadota</taxon>
        <taxon>Alphaproteobacteria</taxon>
        <taxon>Hyphomicrobiales</taxon>
        <taxon>Phyllobacteriaceae</taxon>
        <taxon>Mesorhizobium</taxon>
    </lineage>
</organism>
<dbReference type="AlphaFoldDB" id="A0AB36R7B0"/>
<evidence type="ECO:0000259" key="4">
    <source>
        <dbReference type="Pfam" id="PF00535"/>
    </source>
</evidence>
<evidence type="ECO:0000313" key="6">
    <source>
        <dbReference type="Proteomes" id="UP000216215"/>
    </source>
</evidence>
<gene>
    <name evidence="5" type="ORF">CIT25_19405</name>
</gene>